<evidence type="ECO:0000313" key="3">
    <source>
        <dbReference type="Proteomes" id="UP000253307"/>
    </source>
</evidence>
<organism evidence="2 3">
    <name type="scientific">SAR86 cluster bacterium</name>
    <dbReference type="NCBI Taxonomy" id="2030880"/>
    <lineage>
        <taxon>Bacteria</taxon>
        <taxon>Pseudomonadati</taxon>
        <taxon>Pseudomonadota</taxon>
        <taxon>Gammaproteobacteria</taxon>
        <taxon>SAR86 cluster</taxon>
    </lineage>
</organism>
<evidence type="ECO:0000256" key="1">
    <source>
        <dbReference type="SAM" id="Phobius"/>
    </source>
</evidence>
<comment type="caution">
    <text evidence="2">The sequence shown here is derived from an EMBL/GenBank/DDBJ whole genome shotgun (WGS) entry which is preliminary data.</text>
</comment>
<evidence type="ECO:0000313" key="2">
    <source>
        <dbReference type="EMBL" id="RCL40398.1"/>
    </source>
</evidence>
<protein>
    <submittedName>
        <fullName evidence="2">Uncharacterized protein</fullName>
    </submittedName>
</protein>
<keyword evidence="1" id="KW-1133">Transmembrane helix</keyword>
<keyword evidence="1" id="KW-0472">Membrane</keyword>
<keyword evidence="1" id="KW-0812">Transmembrane</keyword>
<dbReference type="AlphaFoldDB" id="A0A368BSU7"/>
<name>A0A368BSU7_9GAMM</name>
<feature type="transmembrane region" description="Helical" evidence="1">
    <location>
        <begin position="56"/>
        <end position="75"/>
    </location>
</feature>
<reference evidence="2 3" key="1">
    <citation type="journal article" date="2018" name="Microbiome">
        <title>Fine metagenomic profile of the Mediterranean stratified and mixed water columns revealed by assembly and recruitment.</title>
        <authorList>
            <person name="Haro-Moreno J.M."/>
            <person name="Lopez-Perez M."/>
            <person name="De La Torre J.R."/>
            <person name="Picazo A."/>
            <person name="Camacho A."/>
            <person name="Rodriguez-Valera F."/>
        </authorList>
    </citation>
    <scope>NUCLEOTIDE SEQUENCE [LARGE SCALE GENOMIC DNA]</scope>
    <source>
        <strain evidence="2">MED-G82</strain>
    </source>
</reference>
<sequence length="99" mass="11551">MKKIEQFLVKLKELFLAENAENQKMLDTYIKFAEGRATENELARANDQLAENFKNLGLGVLVVLPFSPITIPYIFKKAQEYKIDIVPKWYKDLTIDKKQ</sequence>
<dbReference type="EMBL" id="QOPE01000027">
    <property type="protein sequence ID" value="RCL40398.1"/>
    <property type="molecule type" value="Genomic_DNA"/>
</dbReference>
<dbReference type="Proteomes" id="UP000253307">
    <property type="component" value="Unassembled WGS sequence"/>
</dbReference>
<proteinExistence type="predicted"/>
<gene>
    <name evidence="2" type="ORF">DBW96_03540</name>
</gene>
<accession>A0A368BSU7</accession>